<protein>
    <submittedName>
        <fullName evidence="6">Transcriptional regulator, TetR family</fullName>
    </submittedName>
</protein>
<keyword evidence="2 4" id="KW-0238">DNA-binding</keyword>
<evidence type="ECO:0000256" key="1">
    <source>
        <dbReference type="ARBA" id="ARBA00023015"/>
    </source>
</evidence>
<keyword evidence="1" id="KW-0805">Transcription regulation</keyword>
<gene>
    <name evidence="6" type="ORF">SAMN04244553_6618</name>
</gene>
<proteinExistence type="predicted"/>
<dbReference type="SUPFAM" id="SSF46689">
    <property type="entry name" value="Homeodomain-like"/>
    <property type="match status" value="1"/>
</dbReference>
<evidence type="ECO:0000256" key="2">
    <source>
        <dbReference type="ARBA" id="ARBA00023125"/>
    </source>
</evidence>
<dbReference type="InterPro" id="IPR050109">
    <property type="entry name" value="HTH-type_TetR-like_transc_reg"/>
</dbReference>
<evidence type="ECO:0000259" key="5">
    <source>
        <dbReference type="PROSITE" id="PS50977"/>
    </source>
</evidence>
<name>A0A285LXD8_9NOCA</name>
<feature type="domain" description="HTH tetR-type" evidence="5">
    <location>
        <begin position="17"/>
        <end position="77"/>
    </location>
</feature>
<dbReference type="GO" id="GO:0000976">
    <property type="term" value="F:transcription cis-regulatory region binding"/>
    <property type="evidence" value="ECO:0007669"/>
    <property type="project" value="TreeGrafter"/>
</dbReference>
<evidence type="ECO:0000313" key="7">
    <source>
        <dbReference type="Proteomes" id="UP000219565"/>
    </source>
</evidence>
<reference evidence="6 7" key="1">
    <citation type="submission" date="2017-09" db="EMBL/GenBank/DDBJ databases">
        <authorList>
            <person name="Ehlers B."/>
            <person name="Leendertz F.H."/>
        </authorList>
    </citation>
    <scope>NUCLEOTIDE SEQUENCE [LARGE SCALE GENOMIC DNA]</scope>
    <source>
        <strain evidence="6 7">DSM 45537</strain>
    </source>
</reference>
<evidence type="ECO:0000256" key="3">
    <source>
        <dbReference type="ARBA" id="ARBA00023163"/>
    </source>
</evidence>
<organism evidence="6 7">
    <name type="scientific">Nocardia amikacinitolerans</name>
    <dbReference type="NCBI Taxonomy" id="756689"/>
    <lineage>
        <taxon>Bacteria</taxon>
        <taxon>Bacillati</taxon>
        <taxon>Actinomycetota</taxon>
        <taxon>Actinomycetes</taxon>
        <taxon>Mycobacteriales</taxon>
        <taxon>Nocardiaceae</taxon>
        <taxon>Nocardia</taxon>
    </lineage>
</organism>
<sequence>MDRSDQLETSLRDRKQQRARQAIVEAAHDLFAERGFDRVTVADIAARAEVGRATFFRYFGDKQEVVFADSGRDLEAALAEVEPPLNGAPIGDSFPAALAFVRALVLAFVGQLVQRPGEYRKYERLIAEQPELRARSLVKQRGYVDRITAELTEQGADPEVAALASEIGMACYFAGRAVTDNDPRHLLAAITAAFDRFWRETEFGGGASG</sequence>
<dbReference type="InterPro" id="IPR001647">
    <property type="entry name" value="HTH_TetR"/>
</dbReference>
<evidence type="ECO:0000256" key="4">
    <source>
        <dbReference type="PROSITE-ProRule" id="PRU00335"/>
    </source>
</evidence>
<dbReference type="Proteomes" id="UP000219565">
    <property type="component" value="Unassembled WGS sequence"/>
</dbReference>
<dbReference type="PROSITE" id="PS50977">
    <property type="entry name" value="HTH_TETR_2"/>
    <property type="match status" value="1"/>
</dbReference>
<keyword evidence="3" id="KW-0804">Transcription</keyword>
<dbReference type="RefSeq" id="WP_218841213.1">
    <property type="nucleotide sequence ID" value="NZ_JAMTCV010000019.1"/>
</dbReference>
<keyword evidence="7" id="KW-1185">Reference proteome</keyword>
<dbReference type="PANTHER" id="PTHR30055">
    <property type="entry name" value="HTH-TYPE TRANSCRIPTIONAL REGULATOR RUTR"/>
    <property type="match status" value="1"/>
</dbReference>
<dbReference type="PANTHER" id="PTHR30055:SF238">
    <property type="entry name" value="MYCOFACTOCIN BIOSYNTHESIS TRANSCRIPTIONAL REGULATOR MFTR-RELATED"/>
    <property type="match status" value="1"/>
</dbReference>
<dbReference type="GO" id="GO:0003700">
    <property type="term" value="F:DNA-binding transcription factor activity"/>
    <property type="evidence" value="ECO:0007669"/>
    <property type="project" value="TreeGrafter"/>
</dbReference>
<dbReference type="Gene3D" id="1.10.357.10">
    <property type="entry name" value="Tetracycline Repressor, domain 2"/>
    <property type="match status" value="1"/>
</dbReference>
<dbReference type="EMBL" id="OBEG01000009">
    <property type="protein sequence ID" value="SNY89599.1"/>
    <property type="molecule type" value="Genomic_DNA"/>
</dbReference>
<dbReference type="InterPro" id="IPR009057">
    <property type="entry name" value="Homeodomain-like_sf"/>
</dbReference>
<evidence type="ECO:0000313" key="6">
    <source>
        <dbReference type="EMBL" id="SNY89599.1"/>
    </source>
</evidence>
<dbReference type="PROSITE" id="PS01081">
    <property type="entry name" value="HTH_TETR_1"/>
    <property type="match status" value="1"/>
</dbReference>
<accession>A0A285LXD8</accession>
<feature type="DNA-binding region" description="H-T-H motif" evidence="4">
    <location>
        <begin position="40"/>
        <end position="59"/>
    </location>
</feature>
<dbReference type="Pfam" id="PF00440">
    <property type="entry name" value="TetR_N"/>
    <property type="match status" value="1"/>
</dbReference>
<dbReference type="InterPro" id="IPR023772">
    <property type="entry name" value="DNA-bd_HTH_TetR-type_CS"/>
</dbReference>
<dbReference type="PRINTS" id="PR00455">
    <property type="entry name" value="HTHTETR"/>
</dbReference>
<dbReference type="AlphaFoldDB" id="A0A285LXD8"/>